<keyword evidence="3" id="KW-1185">Reference proteome</keyword>
<dbReference type="AlphaFoldDB" id="A0AAE1N233"/>
<dbReference type="Proteomes" id="UP001293593">
    <property type="component" value="Unassembled WGS sequence"/>
</dbReference>
<feature type="region of interest" description="Disordered" evidence="1">
    <location>
        <begin position="154"/>
        <end position="174"/>
    </location>
</feature>
<evidence type="ECO:0008006" key="4">
    <source>
        <dbReference type="Google" id="ProtNLM"/>
    </source>
</evidence>
<name>A0AAE1N233_9FABA</name>
<evidence type="ECO:0000313" key="2">
    <source>
        <dbReference type="EMBL" id="KAK4281619.1"/>
    </source>
</evidence>
<feature type="region of interest" description="Disordered" evidence="1">
    <location>
        <begin position="246"/>
        <end position="310"/>
    </location>
</feature>
<feature type="compositionally biased region" description="Basic and acidic residues" evidence="1">
    <location>
        <begin position="262"/>
        <end position="281"/>
    </location>
</feature>
<organism evidence="2 3">
    <name type="scientific">Acacia crassicarpa</name>
    <name type="common">northern wattle</name>
    <dbReference type="NCBI Taxonomy" id="499986"/>
    <lineage>
        <taxon>Eukaryota</taxon>
        <taxon>Viridiplantae</taxon>
        <taxon>Streptophyta</taxon>
        <taxon>Embryophyta</taxon>
        <taxon>Tracheophyta</taxon>
        <taxon>Spermatophyta</taxon>
        <taxon>Magnoliopsida</taxon>
        <taxon>eudicotyledons</taxon>
        <taxon>Gunneridae</taxon>
        <taxon>Pentapetalae</taxon>
        <taxon>rosids</taxon>
        <taxon>fabids</taxon>
        <taxon>Fabales</taxon>
        <taxon>Fabaceae</taxon>
        <taxon>Caesalpinioideae</taxon>
        <taxon>mimosoid clade</taxon>
        <taxon>Acacieae</taxon>
        <taxon>Acacia</taxon>
    </lineage>
</organism>
<dbReference type="EMBL" id="JAWXYG010000002">
    <property type="protein sequence ID" value="KAK4281619.1"/>
    <property type="molecule type" value="Genomic_DNA"/>
</dbReference>
<feature type="compositionally biased region" description="Basic and acidic residues" evidence="1">
    <location>
        <begin position="154"/>
        <end position="164"/>
    </location>
</feature>
<accession>A0AAE1N233</accession>
<evidence type="ECO:0000256" key="1">
    <source>
        <dbReference type="SAM" id="MobiDB-lite"/>
    </source>
</evidence>
<gene>
    <name evidence="2" type="ORF">QN277_013090</name>
</gene>
<proteinExistence type="predicted"/>
<protein>
    <recommendedName>
        <fullName evidence="4">DUF4378 domain-containing protein</fullName>
    </recommendedName>
</protein>
<comment type="caution">
    <text evidence="2">The sequence shown here is derived from an EMBL/GenBank/DDBJ whole genome shotgun (WGS) entry which is preliminary data.</text>
</comment>
<sequence>MARQLQELLKEDQEPFLLNKYISHRRSQLMKRPSPSTTLQLKKSKPINHHNSSFPPDFCKNACLFSFRNTPDLLNSPFLDLTSPAKSPCKSSNALFLHIPSRTAALLLEAALRIQKQSSSSESKTLNKTSGFGLFRSLFKRLTLRNRKREIQDGGGERIKKRQEQMVSTDQVGFPCSYNGRPSSAVWSETNEDKSLDMETSCSTSYSDESHEIDLVSKSNQKHVSDCGCCDHDLCASPFRFVLRSSPSSGHQTPELMSPSRPRAEDKEKNRTETDEKLQLREEDEEKEQCSPVSVLDPPFENDDQGHEKNYEDDRFDLECSYAILQRTKHQLLRKLRNFEKLAELDPIELEKIMSTEDEDEDNETSDEEKDFNRLVLEVMCQSSVHERQGVTEDHKRLISDLIMEEERELNSLEEREIVIRRVCKKLESWRELKPKTIEMMVLQDFCREDSAWKKNEEHKEEVAGELELAIFGILVEEFSEELVCWNG</sequence>
<dbReference type="PANTHER" id="PTHR33623">
    <property type="entry name" value="OS04G0572500 PROTEIN"/>
    <property type="match status" value="1"/>
</dbReference>
<dbReference type="PANTHER" id="PTHR33623:SF5">
    <property type="entry name" value="HISTONE-LYSINE N-METHYLTRANSFERASE SETD1B-LIKE PROTEIN"/>
    <property type="match status" value="1"/>
</dbReference>
<evidence type="ECO:0000313" key="3">
    <source>
        <dbReference type="Proteomes" id="UP001293593"/>
    </source>
</evidence>
<reference evidence="2" key="1">
    <citation type="submission" date="2023-10" db="EMBL/GenBank/DDBJ databases">
        <title>Chromosome-level genome of the transformable northern wattle, Acacia crassicarpa.</title>
        <authorList>
            <person name="Massaro I."/>
            <person name="Sinha N.R."/>
            <person name="Poethig S."/>
            <person name="Leichty A.R."/>
        </authorList>
    </citation>
    <scope>NUCLEOTIDE SEQUENCE</scope>
    <source>
        <strain evidence="2">Acra3RX</strain>
        <tissue evidence="2">Leaf</tissue>
    </source>
</reference>